<organism evidence="2 3">
    <name type="scientific">Oxynema aestuarii AP17</name>
    <dbReference type="NCBI Taxonomy" id="2064643"/>
    <lineage>
        <taxon>Bacteria</taxon>
        <taxon>Bacillati</taxon>
        <taxon>Cyanobacteriota</taxon>
        <taxon>Cyanophyceae</taxon>
        <taxon>Oscillatoriophycideae</taxon>
        <taxon>Oscillatoriales</taxon>
        <taxon>Oscillatoriaceae</taxon>
        <taxon>Oxynema</taxon>
        <taxon>Oxynema aestuarii</taxon>
    </lineage>
</organism>
<protein>
    <submittedName>
        <fullName evidence="2">ComF family protein</fullName>
    </submittedName>
</protein>
<dbReference type="Gene3D" id="3.40.50.2020">
    <property type="match status" value="1"/>
</dbReference>
<dbReference type="AlphaFoldDB" id="A0A6H1TUE9"/>
<reference evidence="2 3" key="1">
    <citation type="submission" date="2020-04" db="EMBL/GenBank/DDBJ databases">
        <authorList>
            <person name="Basu S."/>
            <person name="Maruthanayagam V."/>
            <person name="Chakraborty S."/>
            <person name="Pramanik A."/>
            <person name="Mukherjee J."/>
            <person name="Brink B."/>
        </authorList>
    </citation>
    <scope>NUCLEOTIDE SEQUENCE [LARGE SCALE GENOMIC DNA]</scope>
    <source>
        <strain evidence="2 3">AP17</strain>
    </source>
</reference>
<evidence type="ECO:0000313" key="2">
    <source>
        <dbReference type="EMBL" id="QIZ70234.1"/>
    </source>
</evidence>
<dbReference type="CDD" id="cd06223">
    <property type="entry name" value="PRTases_typeI"/>
    <property type="match status" value="1"/>
</dbReference>
<comment type="similarity">
    <text evidence="1">Belongs to the ComF/GntX family.</text>
</comment>
<dbReference type="KEGG" id="oxy:HCG48_06320"/>
<dbReference type="SUPFAM" id="SSF53271">
    <property type="entry name" value="PRTase-like"/>
    <property type="match status" value="1"/>
</dbReference>
<dbReference type="Proteomes" id="UP000500857">
    <property type="component" value="Chromosome"/>
</dbReference>
<dbReference type="InterPro" id="IPR051910">
    <property type="entry name" value="ComF/GntX_DNA_util-trans"/>
</dbReference>
<accession>A0A6H1TUE9</accession>
<dbReference type="PANTHER" id="PTHR47505">
    <property type="entry name" value="DNA UTILIZATION PROTEIN YHGH"/>
    <property type="match status" value="1"/>
</dbReference>
<dbReference type="InterPro" id="IPR000836">
    <property type="entry name" value="PRTase_dom"/>
</dbReference>
<proteinExistence type="inferred from homology"/>
<gene>
    <name evidence="2" type="ORF">HCG48_06320</name>
</gene>
<keyword evidence="3" id="KW-1185">Reference proteome</keyword>
<dbReference type="EMBL" id="CP051167">
    <property type="protein sequence ID" value="QIZ70234.1"/>
    <property type="molecule type" value="Genomic_DNA"/>
</dbReference>
<evidence type="ECO:0000256" key="1">
    <source>
        <dbReference type="ARBA" id="ARBA00008007"/>
    </source>
</evidence>
<dbReference type="RefSeq" id="WP_168568389.1">
    <property type="nucleotide sequence ID" value="NZ_CP051167.1"/>
</dbReference>
<sequence length="226" mass="25180">MSGWQRGWRAILDLFLKSNCPLCDRPTPNVLCPQCDRQLQRAQFPRSQQYRRQNPPLFVWGEYGGTLKRAIAAFKYEDCPQLARPLGHAIAESWLKSPLVPGDRLTVVPIPLHPEKLKARGFNQAELLARHFCDLTGLPLQAHGLSRQRQTQALFGLSPERRQAELAGALSLGKGFQRQPPPGGVLLFDDIYTSGSTCREAIRVLAKYGIRTSGIVAIASSRRKGV</sequence>
<evidence type="ECO:0000313" key="3">
    <source>
        <dbReference type="Proteomes" id="UP000500857"/>
    </source>
</evidence>
<name>A0A6H1TUE9_9CYAN</name>
<dbReference type="InterPro" id="IPR029057">
    <property type="entry name" value="PRTase-like"/>
</dbReference>
<dbReference type="PANTHER" id="PTHR47505:SF1">
    <property type="entry name" value="DNA UTILIZATION PROTEIN YHGH"/>
    <property type="match status" value="1"/>
</dbReference>